<dbReference type="PANTHER" id="PTHR11941">
    <property type="entry name" value="ENOYL-COA HYDRATASE-RELATED"/>
    <property type="match status" value="1"/>
</dbReference>
<sequence>MPYLHRMNEVFVLDLGVEGQADTENRLTPDWMNEVQACLDEVERSTGPAGLVTTGTGKFYSLGFEPERFLRPDVGEYLMAGQRLFARVLTLSVPTVAAIRGHVFAGGALFAMAHDQRVMRADRGFFCLPEIDLGLDLGSTGLILPGGMADLLTARLPARTARTAILTGHRYGGVEALDAGIVDAIAGDADATLAAAVSIAAGLARTRGPGLSAMKRWLYRDVLAGLSELALTA</sequence>
<dbReference type="GO" id="GO:0006635">
    <property type="term" value="P:fatty acid beta-oxidation"/>
    <property type="evidence" value="ECO:0007669"/>
    <property type="project" value="TreeGrafter"/>
</dbReference>
<gene>
    <name evidence="1" type="ORF">EBN03_23550</name>
</gene>
<name>A0A3M2L0F0_9NOCA</name>
<keyword evidence="2" id="KW-1185">Reference proteome</keyword>
<evidence type="ECO:0000313" key="1">
    <source>
        <dbReference type="EMBL" id="RMI30190.1"/>
    </source>
</evidence>
<reference evidence="1 2" key="1">
    <citation type="submission" date="2018-10" db="EMBL/GenBank/DDBJ databases">
        <title>Isolation from cow dung.</title>
        <authorList>
            <person name="Ling L."/>
        </authorList>
    </citation>
    <scope>NUCLEOTIDE SEQUENCE [LARGE SCALE GENOMIC DNA]</scope>
    <source>
        <strain evidence="1 2">NEAU-LL90</strain>
    </source>
</reference>
<protein>
    <submittedName>
        <fullName evidence="1">Enoyl-CoA hydratase/isomerase family protein</fullName>
    </submittedName>
</protein>
<dbReference type="Pfam" id="PF00378">
    <property type="entry name" value="ECH_1"/>
    <property type="match status" value="1"/>
</dbReference>
<organism evidence="1 2">
    <name type="scientific">Nocardia stercoris</name>
    <dbReference type="NCBI Taxonomy" id="2483361"/>
    <lineage>
        <taxon>Bacteria</taxon>
        <taxon>Bacillati</taxon>
        <taxon>Actinomycetota</taxon>
        <taxon>Actinomycetes</taxon>
        <taxon>Mycobacteriales</taxon>
        <taxon>Nocardiaceae</taxon>
        <taxon>Nocardia</taxon>
    </lineage>
</organism>
<dbReference type="InterPro" id="IPR029045">
    <property type="entry name" value="ClpP/crotonase-like_dom_sf"/>
</dbReference>
<dbReference type="SUPFAM" id="SSF52096">
    <property type="entry name" value="ClpP/crotonase"/>
    <property type="match status" value="1"/>
</dbReference>
<dbReference type="EMBL" id="RFFH01000011">
    <property type="protein sequence ID" value="RMI30190.1"/>
    <property type="molecule type" value="Genomic_DNA"/>
</dbReference>
<evidence type="ECO:0000313" key="2">
    <source>
        <dbReference type="Proteomes" id="UP000279275"/>
    </source>
</evidence>
<comment type="caution">
    <text evidence="1">The sequence shown here is derived from an EMBL/GenBank/DDBJ whole genome shotgun (WGS) entry which is preliminary data.</text>
</comment>
<dbReference type="AlphaFoldDB" id="A0A3M2L0F0"/>
<dbReference type="Proteomes" id="UP000279275">
    <property type="component" value="Unassembled WGS sequence"/>
</dbReference>
<dbReference type="CDD" id="cd06558">
    <property type="entry name" value="crotonase-like"/>
    <property type="match status" value="1"/>
</dbReference>
<dbReference type="GO" id="GO:0004165">
    <property type="term" value="F:delta(3)-delta(2)-enoyl-CoA isomerase activity"/>
    <property type="evidence" value="ECO:0007669"/>
    <property type="project" value="TreeGrafter"/>
</dbReference>
<keyword evidence="1" id="KW-0413">Isomerase</keyword>
<dbReference type="OrthoDB" id="8452484at2"/>
<accession>A0A3M2L0F0</accession>
<dbReference type="PANTHER" id="PTHR11941:SF75">
    <property type="entry name" value="ENOYL-COA HYDRATASE_ISOMERASE FAMILY PROTEIN"/>
    <property type="match status" value="1"/>
</dbReference>
<dbReference type="InterPro" id="IPR001753">
    <property type="entry name" value="Enoyl-CoA_hydra/iso"/>
</dbReference>
<proteinExistence type="predicted"/>
<dbReference type="Gene3D" id="3.90.226.10">
    <property type="entry name" value="2-enoyl-CoA Hydratase, Chain A, domain 1"/>
    <property type="match status" value="1"/>
</dbReference>